<protein>
    <submittedName>
        <fullName evidence="2">ANK_REP_REGION domain-containing protein</fullName>
    </submittedName>
</protein>
<accession>A0A0R3T9Y7</accession>
<proteinExistence type="predicted"/>
<dbReference type="WBParaSite" id="HNAJ_0000387601-mRNA-1">
    <property type="protein sequence ID" value="HNAJ_0000387601-mRNA-1"/>
    <property type="gene ID" value="HNAJ_0000387601"/>
</dbReference>
<organism evidence="2">
    <name type="scientific">Rodentolepis nana</name>
    <name type="common">Dwarf tapeworm</name>
    <name type="synonym">Hymenolepis nana</name>
    <dbReference type="NCBI Taxonomy" id="102285"/>
    <lineage>
        <taxon>Eukaryota</taxon>
        <taxon>Metazoa</taxon>
        <taxon>Spiralia</taxon>
        <taxon>Lophotrochozoa</taxon>
        <taxon>Platyhelminthes</taxon>
        <taxon>Cestoda</taxon>
        <taxon>Eucestoda</taxon>
        <taxon>Cyclophyllidea</taxon>
        <taxon>Hymenolepididae</taxon>
        <taxon>Rodentolepis</taxon>
    </lineage>
</organism>
<evidence type="ECO:0000256" key="1">
    <source>
        <dbReference type="SAM" id="MobiDB-lite"/>
    </source>
</evidence>
<evidence type="ECO:0000313" key="2">
    <source>
        <dbReference type="WBParaSite" id="HNAJ_0000387601-mRNA-1"/>
    </source>
</evidence>
<feature type="compositionally biased region" description="Polar residues" evidence="1">
    <location>
        <begin position="40"/>
        <end position="60"/>
    </location>
</feature>
<dbReference type="AlphaFoldDB" id="A0A0R3T9Y7"/>
<reference evidence="2" key="1">
    <citation type="submission" date="2017-02" db="UniProtKB">
        <authorList>
            <consortium name="WormBaseParasite"/>
        </authorList>
    </citation>
    <scope>IDENTIFICATION</scope>
</reference>
<feature type="region of interest" description="Disordered" evidence="1">
    <location>
        <begin position="32"/>
        <end position="60"/>
    </location>
</feature>
<sequence length="106" mass="12195">LQEAFRQRMQAFIARSEARQRLIRLEALERRLKSERSAPKASSDSTNIIPSRNNLPSSFNRTRSWNSATHVCELFIKGMHLRSKWEKKDHHVADAYVDGTSAISQA</sequence>
<name>A0A0R3T9Y7_RODNA</name>